<accession>A0A8B8ALH7</accession>
<evidence type="ECO:0000256" key="2">
    <source>
        <dbReference type="ARBA" id="ARBA00023157"/>
    </source>
</evidence>
<reference evidence="9" key="1">
    <citation type="submission" date="2025-08" db="UniProtKB">
        <authorList>
            <consortium name="RefSeq"/>
        </authorList>
    </citation>
    <scope>IDENTIFICATION</scope>
    <source>
        <tissue evidence="9">Whole sample</tissue>
    </source>
</reference>
<sequence>MFLGVFLLMRLTEGVTGLSGHVCKRERAETYMTSYNQAFLCQERYTTSCGHLDWRRCTRYRVQTCYTPRERYAIKYHVIETCCPGWSDDGTGNCAIANCGGACQNEGTCSAVEGTPTCICQDGYYGDSCQHEKNHWEGWQTVVAASCGLLVVMVTAVTVYLYRRNRIKMKRINPVHGVQSPSPSGSGVTAAPSGFNPVHNIAQYGADFPRFPHHVIPASRSFPHVSAPQRIHPSAPLDCSDS</sequence>
<dbReference type="Gene3D" id="2.10.25.10">
    <property type="entry name" value="Laminin"/>
    <property type="match status" value="1"/>
</dbReference>
<dbReference type="AlphaFoldDB" id="A0A8B8ALH7"/>
<evidence type="ECO:0000259" key="7">
    <source>
        <dbReference type="PROSITE" id="PS51041"/>
    </source>
</evidence>
<keyword evidence="3" id="KW-0245">EGF-like domain</keyword>
<feature type="signal peptide" evidence="5">
    <location>
        <begin position="1"/>
        <end position="17"/>
    </location>
</feature>
<dbReference type="InterPro" id="IPR000742">
    <property type="entry name" value="EGF"/>
</dbReference>
<comment type="caution">
    <text evidence="3">Lacks conserved residue(s) required for the propagation of feature annotation.</text>
</comment>
<dbReference type="Proteomes" id="UP000694844">
    <property type="component" value="Chromosome 7"/>
</dbReference>
<dbReference type="PROSITE" id="PS51041">
    <property type="entry name" value="EMI"/>
    <property type="match status" value="1"/>
</dbReference>
<evidence type="ECO:0000313" key="9">
    <source>
        <dbReference type="RefSeq" id="XP_022291458.1"/>
    </source>
</evidence>
<proteinExistence type="predicted"/>
<dbReference type="CDD" id="cd00054">
    <property type="entry name" value="EGF_CA"/>
    <property type="match status" value="1"/>
</dbReference>
<dbReference type="GeneID" id="111102842"/>
<keyword evidence="4" id="KW-0812">Transmembrane</keyword>
<dbReference type="RefSeq" id="XP_022291458.1">
    <property type="nucleotide sequence ID" value="XM_022435750.1"/>
</dbReference>
<keyword evidence="4" id="KW-1133">Transmembrane helix</keyword>
<evidence type="ECO:0000313" key="8">
    <source>
        <dbReference type="Proteomes" id="UP000694844"/>
    </source>
</evidence>
<dbReference type="PROSITE" id="PS50026">
    <property type="entry name" value="EGF_3"/>
    <property type="match status" value="1"/>
</dbReference>
<feature type="disulfide bond" evidence="3">
    <location>
        <begin position="99"/>
        <end position="109"/>
    </location>
</feature>
<keyword evidence="8" id="KW-1185">Reference proteome</keyword>
<dbReference type="OrthoDB" id="6133584at2759"/>
<feature type="chain" id="PRO_5034613356" evidence="5">
    <location>
        <begin position="18"/>
        <end position="242"/>
    </location>
</feature>
<name>A0A8B8ALH7_CRAVI</name>
<keyword evidence="2 3" id="KW-1015">Disulfide bond</keyword>
<evidence type="ECO:0000256" key="3">
    <source>
        <dbReference type="PROSITE-ProRule" id="PRU00076"/>
    </source>
</evidence>
<keyword evidence="1 5" id="KW-0732">Signal</keyword>
<protein>
    <submittedName>
        <fullName evidence="9">Multiple epidermal growth factor-like domains protein 11</fullName>
    </submittedName>
</protein>
<keyword evidence="4" id="KW-0472">Membrane</keyword>
<evidence type="ECO:0000256" key="4">
    <source>
        <dbReference type="SAM" id="Phobius"/>
    </source>
</evidence>
<dbReference type="InterPro" id="IPR011489">
    <property type="entry name" value="EMI_domain"/>
</dbReference>
<dbReference type="KEGG" id="cvn:111102842"/>
<feature type="domain" description="EMI" evidence="7">
    <location>
        <begin position="19"/>
        <end position="96"/>
    </location>
</feature>
<evidence type="ECO:0000259" key="6">
    <source>
        <dbReference type="PROSITE" id="PS50026"/>
    </source>
</evidence>
<gene>
    <name evidence="9" type="primary">LOC111102842</name>
</gene>
<feature type="disulfide bond" evidence="3">
    <location>
        <begin position="120"/>
        <end position="129"/>
    </location>
</feature>
<dbReference type="Pfam" id="PF00008">
    <property type="entry name" value="EGF"/>
    <property type="match status" value="1"/>
</dbReference>
<evidence type="ECO:0000256" key="5">
    <source>
        <dbReference type="SAM" id="SignalP"/>
    </source>
</evidence>
<dbReference type="Pfam" id="PF07546">
    <property type="entry name" value="EMI"/>
    <property type="match status" value="1"/>
</dbReference>
<dbReference type="PROSITE" id="PS01186">
    <property type="entry name" value="EGF_2"/>
    <property type="match status" value="1"/>
</dbReference>
<dbReference type="PROSITE" id="PS00022">
    <property type="entry name" value="EGF_1"/>
    <property type="match status" value="1"/>
</dbReference>
<evidence type="ECO:0000256" key="1">
    <source>
        <dbReference type="ARBA" id="ARBA00022729"/>
    </source>
</evidence>
<feature type="domain" description="EGF-like" evidence="6">
    <location>
        <begin position="95"/>
        <end position="130"/>
    </location>
</feature>
<feature type="transmembrane region" description="Helical" evidence="4">
    <location>
        <begin position="138"/>
        <end position="162"/>
    </location>
</feature>
<organism evidence="8 9">
    <name type="scientific">Crassostrea virginica</name>
    <name type="common">Eastern oyster</name>
    <dbReference type="NCBI Taxonomy" id="6565"/>
    <lineage>
        <taxon>Eukaryota</taxon>
        <taxon>Metazoa</taxon>
        <taxon>Spiralia</taxon>
        <taxon>Lophotrochozoa</taxon>
        <taxon>Mollusca</taxon>
        <taxon>Bivalvia</taxon>
        <taxon>Autobranchia</taxon>
        <taxon>Pteriomorphia</taxon>
        <taxon>Ostreida</taxon>
        <taxon>Ostreoidea</taxon>
        <taxon>Ostreidae</taxon>
        <taxon>Crassostrea</taxon>
    </lineage>
</organism>
<dbReference type="SUPFAM" id="SSF57196">
    <property type="entry name" value="EGF/Laminin"/>
    <property type="match status" value="1"/>
</dbReference>